<dbReference type="SMART" id="SM00268">
    <property type="entry name" value="ACTIN"/>
    <property type="match status" value="1"/>
</dbReference>
<dbReference type="GO" id="GO:0010604">
    <property type="term" value="P:positive regulation of macromolecule metabolic process"/>
    <property type="evidence" value="ECO:0007669"/>
    <property type="project" value="UniProtKB-ARBA"/>
</dbReference>
<evidence type="ECO:0000256" key="7">
    <source>
        <dbReference type="ARBA" id="ARBA00023242"/>
    </source>
</evidence>
<evidence type="ECO:0000256" key="1">
    <source>
        <dbReference type="ARBA" id="ARBA00004123"/>
    </source>
</evidence>
<comment type="subcellular location">
    <subcellularLocation>
        <location evidence="1">Nucleus</location>
    </subcellularLocation>
</comment>
<evidence type="ECO:0000256" key="10">
    <source>
        <dbReference type="SAM" id="MobiDB-lite"/>
    </source>
</evidence>
<feature type="coiled-coil region" evidence="9">
    <location>
        <begin position="351"/>
        <end position="381"/>
    </location>
</feature>
<dbReference type="Gene3D" id="3.30.420.40">
    <property type="match status" value="4"/>
</dbReference>
<dbReference type="Gene3D" id="3.90.640.10">
    <property type="entry name" value="Actin, Chain A, domain 4"/>
    <property type="match status" value="2"/>
</dbReference>
<evidence type="ECO:0000256" key="2">
    <source>
        <dbReference type="ARBA" id="ARBA00006752"/>
    </source>
</evidence>
<evidence type="ECO:0000256" key="3">
    <source>
        <dbReference type="ARBA" id="ARBA00022763"/>
    </source>
</evidence>
<reference evidence="11 12" key="1">
    <citation type="submission" date="2016-03" db="EMBL/GenBank/DDBJ databases">
        <title>Choanephora cucurbitarum.</title>
        <authorList>
            <person name="Min B."/>
            <person name="Park H."/>
            <person name="Park J.-H."/>
            <person name="Shin H.-D."/>
            <person name="Choi I.-G."/>
        </authorList>
    </citation>
    <scope>NUCLEOTIDE SEQUENCE [LARGE SCALE GENOMIC DNA]</scope>
    <source>
        <strain evidence="11 12">KUS-F28377</strain>
    </source>
</reference>
<organism evidence="11 12">
    <name type="scientific">Choanephora cucurbitarum</name>
    <dbReference type="NCBI Taxonomy" id="101091"/>
    <lineage>
        <taxon>Eukaryota</taxon>
        <taxon>Fungi</taxon>
        <taxon>Fungi incertae sedis</taxon>
        <taxon>Mucoromycota</taxon>
        <taxon>Mucoromycotina</taxon>
        <taxon>Mucoromycetes</taxon>
        <taxon>Mucorales</taxon>
        <taxon>Mucorineae</taxon>
        <taxon>Choanephoraceae</taxon>
        <taxon>Choanephoroideae</taxon>
        <taxon>Choanephora</taxon>
    </lineage>
</organism>
<evidence type="ECO:0000256" key="6">
    <source>
        <dbReference type="ARBA" id="ARBA00023163"/>
    </source>
</evidence>
<dbReference type="OrthoDB" id="7340501at2759"/>
<protein>
    <submittedName>
        <fullName evidence="11">Actin-like protein arp5</fullName>
    </submittedName>
</protein>
<dbReference type="FunCoup" id="A0A1C7N0Z7">
    <property type="interactions" value="341"/>
</dbReference>
<dbReference type="SUPFAM" id="SSF53067">
    <property type="entry name" value="Actin-like ATPase domain"/>
    <property type="match status" value="2"/>
</dbReference>
<keyword evidence="5 9" id="KW-0175">Coiled coil</keyword>
<dbReference type="GO" id="GO:0006338">
    <property type="term" value="P:chromatin remodeling"/>
    <property type="evidence" value="ECO:0007669"/>
    <property type="project" value="EnsemblFungi"/>
</dbReference>
<evidence type="ECO:0000256" key="4">
    <source>
        <dbReference type="ARBA" id="ARBA00023015"/>
    </source>
</evidence>
<accession>A0A1C7N0Z7</accession>
<comment type="caution">
    <text evidence="11">The sequence shown here is derived from an EMBL/GenBank/DDBJ whole genome shotgun (WGS) entry which is preliminary data.</text>
</comment>
<dbReference type="FunFam" id="3.30.420.40:FF:000058">
    <property type="entry name" value="Putative actin-related protein 5"/>
    <property type="match status" value="1"/>
</dbReference>
<evidence type="ECO:0000256" key="9">
    <source>
        <dbReference type="SAM" id="Coils"/>
    </source>
</evidence>
<feature type="region of interest" description="Disordered" evidence="10">
    <location>
        <begin position="397"/>
        <end position="426"/>
    </location>
</feature>
<feature type="region of interest" description="Disordered" evidence="10">
    <location>
        <begin position="472"/>
        <end position="519"/>
    </location>
</feature>
<dbReference type="EMBL" id="LUGH01000789">
    <property type="protein sequence ID" value="OBZ82780.1"/>
    <property type="molecule type" value="Genomic_DNA"/>
</dbReference>
<keyword evidence="12" id="KW-1185">Reference proteome</keyword>
<evidence type="ECO:0000313" key="12">
    <source>
        <dbReference type="Proteomes" id="UP000093000"/>
    </source>
</evidence>
<feature type="compositionally biased region" description="Acidic residues" evidence="10">
    <location>
        <begin position="509"/>
        <end position="519"/>
    </location>
</feature>
<keyword evidence="7" id="KW-0539">Nucleus</keyword>
<comment type="similarity">
    <text evidence="2 8">Belongs to the actin family.</text>
</comment>
<dbReference type="Proteomes" id="UP000093000">
    <property type="component" value="Unassembled WGS sequence"/>
</dbReference>
<dbReference type="GO" id="GO:0031011">
    <property type="term" value="C:Ino80 complex"/>
    <property type="evidence" value="ECO:0007669"/>
    <property type="project" value="EnsemblFungi"/>
</dbReference>
<proteinExistence type="inferred from homology"/>
<dbReference type="CDD" id="cd10211">
    <property type="entry name" value="ASKHA_NBD_Arp5"/>
    <property type="match status" value="1"/>
</dbReference>
<dbReference type="FunFam" id="3.30.420.40:FF:000048">
    <property type="entry name" value="ARP5 actin-related protein 5 homolog"/>
    <property type="match status" value="1"/>
</dbReference>
<dbReference type="PANTHER" id="PTHR11937">
    <property type="entry name" value="ACTIN"/>
    <property type="match status" value="1"/>
</dbReference>
<dbReference type="Pfam" id="PF00022">
    <property type="entry name" value="Actin"/>
    <property type="match status" value="2"/>
</dbReference>
<dbReference type="STRING" id="101091.A0A1C7N0Z7"/>
<dbReference type="InterPro" id="IPR043129">
    <property type="entry name" value="ATPase_NBD"/>
</dbReference>
<dbReference type="GO" id="GO:0030234">
    <property type="term" value="F:enzyme regulator activity"/>
    <property type="evidence" value="ECO:0007669"/>
    <property type="project" value="EnsemblFungi"/>
</dbReference>
<dbReference type="InParanoid" id="A0A1C7N0Z7"/>
<keyword evidence="4" id="KW-0805">Transcription regulation</keyword>
<dbReference type="InterPro" id="IPR004000">
    <property type="entry name" value="Actin"/>
</dbReference>
<evidence type="ECO:0000313" key="11">
    <source>
        <dbReference type="EMBL" id="OBZ82780.1"/>
    </source>
</evidence>
<evidence type="ECO:0000256" key="8">
    <source>
        <dbReference type="RuleBase" id="RU000487"/>
    </source>
</evidence>
<feature type="compositionally biased region" description="Basic and acidic residues" evidence="10">
    <location>
        <begin position="415"/>
        <end position="426"/>
    </location>
</feature>
<name>A0A1C7N0Z7_9FUNG</name>
<evidence type="ECO:0000256" key="5">
    <source>
        <dbReference type="ARBA" id="ARBA00023054"/>
    </source>
</evidence>
<dbReference type="GO" id="GO:0006974">
    <property type="term" value="P:DNA damage response"/>
    <property type="evidence" value="ECO:0007669"/>
    <property type="project" value="UniProtKB-KW"/>
</dbReference>
<dbReference type="AlphaFoldDB" id="A0A1C7N0Z7"/>
<keyword evidence="6" id="KW-0804">Transcription</keyword>
<dbReference type="FunFam" id="3.30.420.40:FF:000122">
    <property type="entry name" value="ARP5 actin-related protein 5 homolog"/>
    <property type="match status" value="1"/>
</dbReference>
<sequence length="728" mass="83245">MVEASIPKYYTLEEKQYITPYYQPRTDYRKFGSQSTPIVIDNGSSTCKAGWATERLPSMVFDNVVSKYRDRRLNESVLAVGMDALADPAAKSNMRSPFESNVVCDFERMETILDYIFVILGINTNGVNHPIVLSEAPCTPKYSRSRMTELLFESYQVPSVAYGIDALFSHRANGGSSGMIISGGNNTTHLIPTIDGKGILSRTKRISYGGTQSSEYMLKLMQLKYPTFPTKMSIGQAQELVERHTFVSKDYQASLKAMESKSTLGDLDRIIQFPFTAPIIEEKTQEELDRQAAKREENARRLREAAAKSRLEKLVAREQQFEAFTNLKNLKGVIKKLEWNAQLKEAGFKDEADLDDTIKQLDKAIQRARNKELGIEEEAEEKEAPVTTLVDIPDDQLDEADKKEKRKQKLMKANYDARQRAKKAKEEARLQEEALARQDEQKRLEDPEKWILGIKEKRQAVVDRLKQRKRLASELADRRSRASQMRMKSIANLASDGPTSKRRRKGNEEDTFGQDDEDWAIYREISREDESDEEEEDISELNQYESLLLQYDPEFSSEQLYENMSSPTNTLLHLLSRGVYPPYDPTDMEQSYQLHVNVERVRVPEVLFQPSIIGLDQAGLVESMHDIVKTFDRHQQSQLMQNVFLTGGFCQLPGLSDRVHSALQSIFPVETEIKVKRAVDPILDAWKGAAMFAQEQANKQYFVTKQEYLEYGSEYMKEHGLGNVLQTS</sequence>
<keyword evidence="3" id="KW-0227">DNA damage</keyword>
<gene>
    <name evidence="11" type="primary">arp5</name>
    <name evidence="11" type="ORF">A0J61_09172</name>
</gene>